<sequence>MRKYIHVIDTTQRVSPADSKVVKTYVPNGLEDFQFEEVDGVLYRHTDVGIIFNQERLKKLNPMALDTFVQNLKKQSPNPDVSDDVLKKVVKSRYCQSITDIQNYSRAIEREFDSIMEQAKTEQERAALAESLESNNSSNNSNTENNEE</sequence>
<organism evidence="2">
    <name type="scientific">Peromfec virus RodF7_7</name>
    <dbReference type="NCBI Taxonomy" id="2929355"/>
    <lineage>
        <taxon>Viruses</taxon>
        <taxon>Monodnaviria</taxon>
        <taxon>Sangervirae</taxon>
        <taxon>Phixviricota</taxon>
        <taxon>Malgrandaviricetes</taxon>
        <taxon>Petitvirales</taxon>
        <taxon>Microviridae</taxon>
    </lineage>
</organism>
<protein>
    <submittedName>
        <fullName evidence="2">Uncharacterized protein</fullName>
    </submittedName>
</protein>
<dbReference type="EMBL" id="OM869667">
    <property type="protein sequence ID" value="UPW41797.1"/>
    <property type="molecule type" value="Genomic_DNA"/>
</dbReference>
<reference evidence="2" key="1">
    <citation type="submission" date="2022-02" db="EMBL/GenBank/DDBJ databases">
        <title>Towards deciphering the DNA virus diversity associated with rodent species in the families Cricetidae and Heteromyidae.</title>
        <authorList>
            <person name="Lund M."/>
            <person name="Larsen B.B."/>
            <person name="Gryseels S."/>
            <person name="Kraberger S."/>
            <person name="Rowsey D.M."/>
            <person name="Steger L."/>
            <person name="Yule K.M."/>
            <person name="Upham N.S."/>
            <person name="Worobey M."/>
            <person name="Van Doorslaer K."/>
            <person name="Varsani A."/>
        </authorList>
    </citation>
    <scope>NUCLEOTIDE SEQUENCE</scope>
    <source>
        <strain evidence="2">NeonRodF7_7</strain>
    </source>
</reference>
<evidence type="ECO:0000256" key="1">
    <source>
        <dbReference type="SAM" id="MobiDB-lite"/>
    </source>
</evidence>
<proteinExistence type="predicted"/>
<accession>A0A976N242</accession>
<evidence type="ECO:0000313" key="2">
    <source>
        <dbReference type="EMBL" id="UPW41797.1"/>
    </source>
</evidence>
<feature type="region of interest" description="Disordered" evidence="1">
    <location>
        <begin position="119"/>
        <end position="148"/>
    </location>
</feature>
<feature type="compositionally biased region" description="Low complexity" evidence="1">
    <location>
        <begin position="130"/>
        <end position="148"/>
    </location>
</feature>
<name>A0A976N242_9VIRU</name>